<feature type="transmembrane region" description="Helical" evidence="1">
    <location>
        <begin position="459"/>
        <end position="478"/>
    </location>
</feature>
<keyword evidence="1" id="KW-0472">Membrane</keyword>
<gene>
    <name evidence="2" type="ORF">JR050_03940</name>
</gene>
<dbReference type="EMBL" id="JAFELM010000016">
    <property type="protein sequence ID" value="MBM6616833.1"/>
    <property type="molecule type" value="Genomic_DNA"/>
</dbReference>
<dbReference type="Proteomes" id="UP001518925">
    <property type="component" value="Unassembled WGS sequence"/>
</dbReference>
<comment type="caution">
    <text evidence="2">The sequence shown here is derived from an EMBL/GenBank/DDBJ whole genome shotgun (WGS) entry which is preliminary data.</text>
</comment>
<keyword evidence="1" id="KW-1133">Transmembrane helix</keyword>
<keyword evidence="3" id="KW-1185">Reference proteome</keyword>
<reference evidence="2 3" key="1">
    <citation type="submission" date="2021-02" db="EMBL/GenBank/DDBJ databases">
        <title>Bacillus sp. RD4P76, an endophyte from a halophyte.</title>
        <authorList>
            <person name="Sun J.-Q."/>
        </authorList>
    </citation>
    <scope>NUCLEOTIDE SEQUENCE [LARGE SCALE GENOMIC DNA]</scope>
    <source>
        <strain evidence="2 3">RD4P76</strain>
    </source>
</reference>
<name>A0ABS2DEG0_9BACI</name>
<protein>
    <submittedName>
        <fullName evidence="2">Uncharacterized protein</fullName>
    </submittedName>
</protein>
<dbReference type="SUPFAM" id="SSF82171">
    <property type="entry name" value="DPP6 N-terminal domain-like"/>
    <property type="match status" value="1"/>
</dbReference>
<dbReference type="RefSeq" id="WP_204202207.1">
    <property type="nucleotide sequence ID" value="NZ_JAFELM010000016.1"/>
</dbReference>
<evidence type="ECO:0000256" key="1">
    <source>
        <dbReference type="SAM" id="Phobius"/>
    </source>
</evidence>
<proteinExistence type="predicted"/>
<keyword evidence="1" id="KW-0812">Transmembrane</keyword>
<organism evidence="2 3">
    <name type="scientific">Bacillus suaedaesalsae</name>
    <dbReference type="NCBI Taxonomy" id="2810349"/>
    <lineage>
        <taxon>Bacteria</taxon>
        <taxon>Bacillati</taxon>
        <taxon>Bacillota</taxon>
        <taxon>Bacilli</taxon>
        <taxon>Bacillales</taxon>
        <taxon>Bacillaceae</taxon>
        <taxon>Bacillus</taxon>
    </lineage>
</organism>
<accession>A0ABS2DEG0</accession>
<evidence type="ECO:0000313" key="2">
    <source>
        <dbReference type="EMBL" id="MBM6616833.1"/>
    </source>
</evidence>
<feature type="transmembrane region" description="Helical" evidence="1">
    <location>
        <begin position="490"/>
        <end position="509"/>
    </location>
</feature>
<feature type="transmembrane region" description="Helical" evidence="1">
    <location>
        <begin position="385"/>
        <end position="411"/>
    </location>
</feature>
<evidence type="ECO:0000313" key="3">
    <source>
        <dbReference type="Proteomes" id="UP001518925"/>
    </source>
</evidence>
<sequence>MKKLKAGLPFILLLIFVLAVQFFNFLESEQNSNHESWSRSVNLELETDNRSPLMVTTDEGIDLYTSNNGIIQHQTVKPDLTLQKQTDIKAPIGSQDSFWTNGSDVMYAKNNTLTVLTASGESKILLEGVQQFKANESLAVAVTDNEIFTINTKTFEPVKLSNLAGKVEDLVVTLDTNSFVTATNADASILTFTLYQFAQSKWSVTELFQYDTNLDSYAGVDYSIIDGTLHIIYTSTSRKGGGDLQIANFYAKAPLASLPGELAFNKLKIYDGENQLPLIKNFNIVKMDEKVNLLFASTNEVNDRELTNVFKAELDKEKWTASRIGTSDLQSSKPVMVGEGLITWLDFDAKKDIYYVMGASTNEKAIASSLELTKTDYVHAVSRTIFSLSGALIFLAVSFLVLIPPTVLLIGMNYFNVYNKTRFMWMAIASYFITQFYFIQRFFDSPSISFGPFFINFSYSQFILPLVTAALAFLLYFLVRNKEWSEEVNVVYIVSLHMFMMVIMVGPFVF</sequence>
<feature type="transmembrane region" description="Helical" evidence="1">
    <location>
        <begin position="423"/>
        <end position="439"/>
    </location>
</feature>